<dbReference type="PANTHER" id="PTHR43236">
    <property type="entry name" value="ANTITOXIN HIGA1"/>
    <property type="match status" value="1"/>
</dbReference>
<gene>
    <name evidence="1" type="ORF">MBAV_001908</name>
</gene>
<evidence type="ECO:0008006" key="3">
    <source>
        <dbReference type="Google" id="ProtNLM"/>
    </source>
</evidence>
<dbReference type="PANTHER" id="PTHR43236:SF2">
    <property type="entry name" value="BLL0069 PROTEIN"/>
    <property type="match status" value="1"/>
</dbReference>
<sequence>MSHVAVRPELIRWAQERSGLSDETLQEHFKGFSSWKKGQAKPTLRQLEALAAKTLTPLGYFFLPEPPEDKLPITDFRTVTHGLIRHPRVKVETILKELNELA</sequence>
<feature type="non-terminal residue" evidence="1">
    <location>
        <position position="102"/>
    </location>
</feature>
<keyword evidence="2" id="KW-1185">Reference proteome</keyword>
<reference evidence="1 2" key="1">
    <citation type="submission" date="2015-02" db="EMBL/GenBank/DDBJ databases">
        <title>Single-cell genomics of uncultivated deep-branching MTB reveals a conserved set of magnetosome genes.</title>
        <authorList>
            <person name="Kolinko S."/>
            <person name="Richter M."/>
            <person name="Glockner F.O."/>
            <person name="Brachmann A."/>
            <person name="Schuler D."/>
        </authorList>
    </citation>
    <scope>NUCLEOTIDE SEQUENCE [LARGE SCALE GENOMIC DNA]</scope>
    <source>
        <strain evidence="1">TM-1</strain>
    </source>
</reference>
<dbReference type="Proteomes" id="UP000033423">
    <property type="component" value="Unassembled WGS sequence"/>
</dbReference>
<evidence type="ECO:0000313" key="2">
    <source>
        <dbReference type="Proteomes" id="UP000033423"/>
    </source>
</evidence>
<dbReference type="AlphaFoldDB" id="A0A0F3GVL8"/>
<proteinExistence type="predicted"/>
<accession>A0A0F3GVL8</accession>
<comment type="caution">
    <text evidence="1">The sequence shown here is derived from an EMBL/GenBank/DDBJ whole genome shotgun (WGS) entry which is preliminary data.</text>
</comment>
<dbReference type="InterPro" id="IPR052345">
    <property type="entry name" value="Rad_response_metalloprotease"/>
</dbReference>
<dbReference type="EMBL" id="LACI01000814">
    <property type="protein sequence ID" value="KJU85897.1"/>
    <property type="molecule type" value="Genomic_DNA"/>
</dbReference>
<evidence type="ECO:0000313" key="1">
    <source>
        <dbReference type="EMBL" id="KJU85897.1"/>
    </source>
</evidence>
<name>A0A0F3GVL8_9BACT</name>
<protein>
    <recommendedName>
        <fullName evidence="3">DNA-binding protein</fullName>
    </recommendedName>
</protein>
<organism evidence="1 2">
    <name type="scientific">Candidatus Magnetobacterium bavaricum</name>
    <dbReference type="NCBI Taxonomy" id="29290"/>
    <lineage>
        <taxon>Bacteria</taxon>
        <taxon>Pseudomonadati</taxon>
        <taxon>Nitrospirota</taxon>
        <taxon>Thermodesulfovibrionia</taxon>
        <taxon>Thermodesulfovibrionales</taxon>
        <taxon>Candidatus Magnetobacteriaceae</taxon>
        <taxon>Candidatus Magnetobacterium</taxon>
    </lineage>
</organism>